<dbReference type="GO" id="GO:0008115">
    <property type="term" value="F:sarcosine oxidase activity"/>
    <property type="evidence" value="ECO:0007669"/>
    <property type="project" value="UniProtKB-EC"/>
</dbReference>
<dbReference type="Pfam" id="PF01266">
    <property type="entry name" value="DAO"/>
    <property type="match status" value="1"/>
</dbReference>
<dbReference type="EMBL" id="NBNE01004874">
    <property type="protein sequence ID" value="OWZ04599.1"/>
    <property type="molecule type" value="Genomic_DNA"/>
</dbReference>
<dbReference type="InterPro" id="IPR006076">
    <property type="entry name" value="FAD-dep_OxRdtase"/>
</dbReference>
<dbReference type="PANTHER" id="PTHR10961">
    <property type="entry name" value="PEROXISOMAL SARCOSINE OXIDASE"/>
    <property type="match status" value="1"/>
</dbReference>
<comment type="caution">
    <text evidence="9">The sequence shown here is derived from an EMBL/GenBank/DDBJ whole genome shotgun (WGS) entry which is preliminary data.</text>
</comment>
<evidence type="ECO:0000256" key="3">
    <source>
        <dbReference type="ARBA" id="ARBA00012769"/>
    </source>
</evidence>
<organism evidence="9 10">
    <name type="scientific">Phytophthora megakarya</name>
    <dbReference type="NCBI Taxonomy" id="4795"/>
    <lineage>
        <taxon>Eukaryota</taxon>
        <taxon>Sar</taxon>
        <taxon>Stramenopiles</taxon>
        <taxon>Oomycota</taxon>
        <taxon>Peronosporomycetes</taxon>
        <taxon>Peronosporales</taxon>
        <taxon>Peronosporaceae</taxon>
        <taxon>Phytophthora</taxon>
    </lineage>
</organism>
<accession>A0A225VI11</accession>
<dbReference type="InterPro" id="IPR045170">
    <property type="entry name" value="MTOX"/>
</dbReference>
<evidence type="ECO:0000256" key="4">
    <source>
        <dbReference type="ARBA" id="ARBA00022630"/>
    </source>
</evidence>
<dbReference type="SUPFAM" id="SSF54373">
    <property type="entry name" value="FAD-linked reductases, C-terminal domain"/>
    <property type="match status" value="1"/>
</dbReference>
<dbReference type="EC" id="1.5.3.1" evidence="3"/>
<keyword evidence="10" id="KW-1185">Reference proteome</keyword>
<evidence type="ECO:0000256" key="2">
    <source>
        <dbReference type="ARBA" id="ARBA00010989"/>
    </source>
</evidence>
<dbReference type="STRING" id="4795.A0A225VI11"/>
<evidence type="ECO:0000259" key="8">
    <source>
        <dbReference type="Pfam" id="PF01266"/>
    </source>
</evidence>
<protein>
    <recommendedName>
        <fullName evidence="3">sarcosine oxidasee (formaldehyde-forming)</fullName>
        <ecNumber evidence="3">1.5.3.1</ecNumber>
    </recommendedName>
</protein>
<feature type="domain" description="FAD dependent oxidoreductase" evidence="8">
    <location>
        <begin position="7"/>
        <end position="374"/>
    </location>
</feature>
<evidence type="ECO:0000256" key="7">
    <source>
        <dbReference type="ARBA" id="ARBA00052742"/>
    </source>
</evidence>
<evidence type="ECO:0000256" key="5">
    <source>
        <dbReference type="ARBA" id="ARBA00022827"/>
    </source>
</evidence>
<dbReference type="AlphaFoldDB" id="A0A225VI11"/>
<name>A0A225VI11_9STRA</name>
<dbReference type="SUPFAM" id="SSF51905">
    <property type="entry name" value="FAD/NAD(P)-binding domain"/>
    <property type="match status" value="1"/>
</dbReference>
<comment type="similarity">
    <text evidence="2">Belongs to the MSOX/MTOX family.</text>
</comment>
<evidence type="ECO:0000256" key="6">
    <source>
        <dbReference type="ARBA" id="ARBA00023002"/>
    </source>
</evidence>
<dbReference type="Gene3D" id="3.50.50.60">
    <property type="entry name" value="FAD/NAD(P)-binding domain"/>
    <property type="match status" value="1"/>
</dbReference>
<comment type="catalytic activity">
    <reaction evidence="7">
        <text>sarcosine + O2 + H2O = formaldehyde + glycine + H2O2</text>
        <dbReference type="Rhea" id="RHEA:13313"/>
        <dbReference type="ChEBI" id="CHEBI:15377"/>
        <dbReference type="ChEBI" id="CHEBI:15379"/>
        <dbReference type="ChEBI" id="CHEBI:16240"/>
        <dbReference type="ChEBI" id="CHEBI:16842"/>
        <dbReference type="ChEBI" id="CHEBI:57305"/>
        <dbReference type="ChEBI" id="CHEBI:57433"/>
        <dbReference type="EC" id="1.5.3.1"/>
    </reaction>
</comment>
<dbReference type="PANTHER" id="PTHR10961:SF7">
    <property type="entry name" value="FAD DEPENDENT OXIDOREDUCTASE DOMAIN-CONTAINING PROTEIN"/>
    <property type="match status" value="1"/>
</dbReference>
<evidence type="ECO:0000313" key="9">
    <source>
        <dbReference type="EMBL" id="OWZ04599.1"/>
    </source>
</evidence>
<evidence type="ECO:0000256" key="1">
    <source>
        <dbReference type="ARBA" id="ARBA00001974"/>
    </source>
</evidence>
<sequence>MATPVYDVVVVGAGLMGSAAAYYATKAGKRVLVLEQFELLHGKGSSHGASRIFRVAYPSDVYTKLCLSSLKMWRDIEKEAGVELIRMTGEVDFASERIDDLRGVEQTLARFNVPFEVLTGTQVNERFPGFSLSANSHAVYNPLAGVLNPTLAMATMQKLAKELGTEFRERSPVNSVVAEHQTGEAPLAVVTLANGTQVRGRQCIVTAGPWTEKLLKMSGSNSVELQPIATFGAYWKCKNELYTPDKFPVFLKYGYPEVYGLPMMDPKEGVKICRHDGPDVNPDQREGVLQPADEEAHLQSFVAENFSHVDSSAPNQVDHCMYTMTPDANFVLDFMPIPSSTGSTTAMKNIVIGAGFSGHGAKMTPVIGQILADLAIKGKTNHSTELFRRTREVTKLEHYSFPMSSL</sequence>
<dbReference type="InterPro" id="IPR036188">
    <property type="entry name" value="FAD/NAD-bd_sf"/>
</dbReference>
<comment type="cofactor">
    <cofactor evidence="1">
        <name>FAD</name>
        <dbReference type="ChEBI" id="CHEBI:57692"/>
    </cofactor>
</comment>
<keyword evidence="6" id="KW-0560">Oxidoreductase</keyword>
<dbReference type="GO" id="GO:0050660">
    <property type="term" value="F:flavin adenine dinucleotide binding"/>
    <property type="evidence" value="ECO:0007669"/>
    <property type="project" value="InterPro"/>
</dbReference>
<keyword evidence="4" id="KW-0285">Flavoprotein</keyword>
<dbReference type="NCBIfam" id="NF008425">
    <property type="entry name" value="PRK11259.1"/>
    <property type="match status" value="1"/>
</dbReference>
<evidence type="ECO:0000313" key="10">
    <source>
        <dbReference type="Proteomes" id="UP000198211"/>
    </source>
</evidence>
<dbReference type="FunFam" id="3.50.50.60:FF:000189">
    <property type="entry name" value="Monomeric sarcosine oxidase"/>
    <property type="match status" value="1"/>
</dbReference>
<gene>
    <name evidence="9" type="ORF">PHMEG_00023467</name>
</gene>
<dbReference type="Gene3D" id="3.30.9.10">
    <property type="entry name" value="D-Amino Acid Oxidase, subunit A, domain 2"/>
    <property type="match status" value="1"/>
</dbReference>
<dbReference type="OrthoDB" id="424974at2759"/>
<proteinExistence type="inferred from homology"/>
<dbReference type="Proteomes" id="UP000198211">
    <property type="component" value="Unassembled WGS sequence"/>
</dbReference>
<keyword evidence="5" id="KW-0274">FAD</keyword>
<reference evidence="10" key="1">
    <citation type="submission" date="2017-03" db="EMBL/GenBank/DDBJ databases">
        <title>Phytopthora megakarya and P. palmivora, two closely related causual agents of cacao black pod achieved similar genome size and gene model numbers by different mechanisms.</title>
        <authorList>
            <person name="Ali S."/>
            <person name="Shao J."/>
            <person name="Larry D.J."/>
            <person name="Kronmiller B."/>
            <person name="Shen D."/>
            <person name="Strem M.D."/>
            <person name="Melnick R.L."/>
            <person name="Guiltinan M.J."/>
            <person name="Tyler B.M."/>
            <person name="Meinhardt L.W."/>
            <person name="Bailey B.A."/>
        </authorList>
    </citation>
    <scope>NUCLEOTIDE SEQUENCE [LARGE SCALE GENOMIC DNA]</scope>
    <source>
        <strain evidence="10">zdho120</strain>
    </source>
</reference>